<organism evidence="18 19">
    <name type="scientific">Litomosoides sigmodontis</name>
    <name type="common">Filarial nematode worm</name>
    <dbReference type="NCBI Taxonomy" id="42156"/>
    <lineage>
        <taxon>Eukaryota</taxon>
        <taxon>Metazoa</taxon>
        <taxon>Ecdysozoa</taxon>
        <taxon>Nematoda</taxon>
        <taxon>Chromadorea</taxon>
        <taxon>Rhabditida</taxon>
        <taxon>Spirurina</taxon>
        <taxon>Spiruromorpha</taxon>
        <taxon>Filarioidea</taxon>
        <taxon>Onchocercidae</taxon>
        <taxon>Litomosoides</taxon>
    </lineage>
</organism>
<dbReference type="InterPro" id="IPR018327">
    <property type="entry name" value="BHD_2"/>
</dbReference>
<keyword evidence="4 12" id="KW-0547">Nucleotide-binding</keyword>
<feature type="compositionally biased region" description="Basic and acidic residues" evidence="16">
    <location>
        <begin position="129"/>
        <end position="138"/>
    </location>
</feature>
<dbReference type="Gene3D" id="2.20.20.110">
    <property type="entry name" value="Rad4, beta-hairpin domain BHD1"/>
    <property type="match status" value="1"/>
</dbReference>
<dbReference type="GO" id="GO:0006325">
    <property type="term" value="P:chromatin organization"/>
    <property type="evidence" value="ECO:0007669"/>
    <property type="project" value="UniProtKB-KW"/>
</dbReference>
<keyword evidence="2 15" id="KW-0723">Serine/threonine-protein kinase</keyword>
<evidence type="ECO:0000313" key="18">
    <source>
        <dbReference type="EMBL" id="VDK84723.1"/>
    </source>
</evidence>
<comment type="subcellular location">
    <subcellularLocation>
        <location evidence="1">Midbody</location>
    </subcellularLocation>
</comment>
<evidence type="ECO:0000256" key="14">
    <source>
        <dbReference type="PROSITE-ProRule" id="PRU10141"/>
    </source>
</evidence>
<gene>
    <name evidence="18" type="ORF">NLS_LOCUS6791</name>
</gene>
<dbReference type="GO" id="GO:0003677">
    <property type="term" value="F:DNA binding"/>
    <property type="evidence" value="ECO:0007669"/>
    <property type="project" value="InterPro"/>
</dbReference>
<dbReference type="Pfam" id="PF03835">
    <property type="entry name" value="Rad4"/>
    <property type="match status" value="1"/>
</dbReference>
<keyword evidence="6 12" id="KW-0067">ATP-binding</keyword>
<dbReference type="Pfam" id="PF10403">
    <property type="entry name" value="BHD_1"/>
    <property type="match status" value="1"/>
</dbReference>
<dbReference type="PANTHER" id="PTHR24350">
    <property type="entry name" value="SERINE/THREONINE-PROTEIN KINASE IAL-RELATED"/>
    <property type="match status" value="1"/>
</dbReference>
<dbReference type="Proteomes" id="UP000277928">
    <property type="component" value="Unassembled WGS sequence"/>
</dbReference>
<dbReference type="InterPro" id="IPR018326">
    <property type="entry name" value="Rad4_beta-hairpin_dom1"/>
</dbReference>
<dbReference type="OrthoDB" id="300780at2759"/>
<feature type="binding site" evidence="12">
    <location>
        <begin position="880"/>
        <end position="882"/>
    </location>
    <ligand>
        <name>ATP</name>
        <dbReference type="ChEBI" id="CHEBI:30616"/>
    </ligand>
</feature>
<evidence type="ECO:0000256" key="13">
    <source>
        <dbReference type="PIRSR" id="PIRSR630616-3"/>
    </source>
</evidence>
<dbReference type="PROSITE" id="PS00107">
    <property type="entry name" value="PROTEIN_KINASE_ATP"/>
    <property type="match status" value="1"/>
</dbReference>
<dbReference type="Pfam" id="PF10405">
    <property type="entry name" value="BHD_3"/>
    <property type="match status" value="1"/>
</dbReference>
<keyword evidence="19" id="KW-1185">Reference proteome</keyword>
<evidence type="ECO:0000256" key="4">
    <source>
        <dbReference type="ARBA" id="ARBA00022741"/>
    </source>
</evidence>
<dbReference type="InterPro" id="IPR042488">
    <property type="entry name" value="Rad4_BHD3_sf"/>
</dbReference>
<dbReference type="SMART" id="SM01031">
    <property type="entry name" value="BHD_2"/>
    <property type="match status" value="1"/>
</dbReference>
<feature type="active site" description="Proton acceptor" evidence="11">
    <location>
        <position position="925"/>
    </location>
</feature>
<name>A0A3P6TN78_LITSI</name>
<feature type="domain" description="Protein kinase" evidence="17">
    <location>
        <begin position="802"/>
        <end position="1052"/>
    </location>
</feature>
<feature type="compositionally biased region" description="Acidic residues" evidence="16">
    <location>
        <begin position="145"/>
        <end position="154"/>
    </location>
</feature>
<dbReference type="Gene3D" id="3.30.70.2460">
    <property type="entry name" value="Rad4, beta-hairpin domain BHD3"/>
    <property type="match status" value="1"/>
</dbReference>
<dbReference type="GO" id="GO:0004674">
    <property type="term" value="F:protein serine/threonine kinase activity"/>
    <property type="evidence" value="ECO:0007669"/>
    <property type="project" value="UniProtKB-KW"/>
</dbReference>
<dbReference type="AlphaFoldDB" id="A0A3P6TN78"/>
<dbReference type="GO" id="GO:0000070">
    <property type="term" value="P:mitotic sister chromatid segregation"/>
    <property type="evidence" value="ECO:0007669"/>
    <property type="project" value="UniProtKB-ARBA"/>
</dbReference>
<feature type="cross-link" description="Glycyl lysine isopeptide (Lys-Gly) (interchain with G-Cter in SUMO2)" evidence="13">
    <location>
        <position position="927"/>
    </location>
</feature>
<reference evidence="18 19" key="1">
    <citation type="submission" date="2018-08" db="EMBL/GenBank/DDBJ databases">
        <authorList>
            <person name="Laetsch R D."/>
            <person name="Stevens L."/>
            <person name="Kumar S."/>
            <person name="Blaxter L. M."/>
        </authorList>
    </citation>
    <scope>NUCLEOTIDE SEQUENCE [LARGE SCALE GENOMIC DNA]</scope>
</reference>
<dbReference type="Gene3D" id="3.30.200.20">
    <property type="entry name" value="Phosphorylase Kinase, domain 1"/>
    <property type="match status" value="1"/>
</dbReference>
<dbReference type="GO" id="GO:0030261">
    <property type="term" value="P:chromosome condensation"/>
    <property type="evidence" value="ECO:0007669"/>
    <property type="project" value="UniProtKB-ARBA"/>
</dbReference>
<dbReference type="InterPro" id="IPR011009">
    <property type="entry name" value="Kinase-like_dom_sf"/>
</dbReference>
<dbReference type="Pfam" id="PF10404">
    <property type="entry name" value="BHD_2"/>
    <property type="match status" value="1"/>
</dbReference>
<feature type="binding site" evidence="12">
    <location>
        <position position="943"/>
    </location>
    <ligand>
        <name>ATP</name>
        <dbReference type="ChEBI" id="CHEBI:30616"/>
    </ligand>
</feature>
<comment type="similarity">
    <text evidence="15">Belongs to the protein kinase superfamily. Ser/Thr protein kinase family. Aurora subfamily.</text>
</comment>
<keyword evidence="8" id="KW-0469">Meiosis</keyword>
<dbReference type="GO" id="GO:0051321">
    <property type="term" value="P:meiotic cell cycle"/>
    <property type="evidence" value="ECO:0007669"/>
    <property type="project" value="UniProtKB-KW"/>
</dbReference>
<dbReference type="GO" id="GO:0030496">
    <property type="term" value="C:midbody"/>
    <property type="evidence" value="ECO:0007669"/>
    <property type="project" value="UniProtKB-SubCell"/>
</dbReference>
<comment type="catalytic activity">
    <reaction evidence="9 15">
        <text>L-threonyl-[protein] + ATP = O-phospho-L-threonyl-[protein] + ADP + H(+)</text>
        <dbReference type="Rhea" id="RHEA:46608"/>
        <dbReference type="Rhea" id="RHEA-COMP:11060"/>
        <dbReference type="Rhea" id="RHEA-COMP:11605"/>
        <dbReference type="ChEBI" id="CHEBI:15378"/>
        <dbReference type="ChEBI" id="CHEBI:30013"/>
        <dbReference type="ChEBI" id="CHEBI:30616"/>
        <dbReference type="ChEBI" id="CHEBI:61977"/>
        <dbReference type="ChEBI" id="CHEBI:456216"/>
        <dbReference type="EC" id="2.7.11.1"/>
    </reaction>
</comment>
<dbReference type="InterPro" id="IPR018328">
    <property type="entry name" value="Rad4_beta-hairpin_dom3"/>
</dbReference>
<dbReference type="PROSITE" id="PS00108">
    <property type="entry name" value="PROTEIN_KINASE_ST"/>
    <property type="match status" value="1"/>
</dbReference>
<evidence type="ECO:0000256" key="8">
    <source>
        <dbReference type="ARBA" id="ARBA00023254"/>
    </source>
</evidence>
<evidence type="ECO:0000256" key="16">
    <source>
        <dbReference type="SAM" id="MobiDB-lite"/>
    </source>
</evidence>
<comment type="catalytic activity">
    <reaction evidence="10 15">
        <text>L-seryl-[protein] + ATP = O-phospho-L-seryl-[protein] + ADP + H(+)</text>
        <dbReference type="Rhea" id="RHEA:17989"/>
        <dbReference type="Rhea" id="RHEA-COMP:9863"/>
        <dbReference type="Rhea" id="RHEA-COMP:11604"/>
        <dbReference type="ChEBI" id="CHEBI:15378"/>
        <dbReference type="ChEBI" id="CHEBI:29999"/>
        <dbReference type="ChEBI" id="CHEBI:30616"/>
        <dbReference type="ChEBI" id="CHEBI:83421"/>
        <dbReference type="ChEBI" id="CHEBI:456216"/>
        <dbReference type="EC" id="2.7.11.1"/>
    </reaction>
</comment>
<evidence type="ECO:0000256" key="9">
    <source>
        <dbReference type="ARBA" id="ARBA00047899"/>
    </source>
</evidence>
<feature type="binding site" evidence="12 14">
    <location>
        <position position="831"/>
    </location>
    <ligand>
        <name>ATP</name>
        <dbReference type="ChEBI" id="CHEBI:30616"/>
    </ligand>
</feature>
<feature type="binding site" evidence="12">
    <location>
        <position position="812"/>
    </location>
    <ligand>
        <name>ATP</name>
        <dbReference type="ChEBI" id="CHEBI:30616"/>
    </ligand>
</feature>
<evidence type="ECO:0000313" key="19">
    <source>
        <dbReference type="Proteomes" id="UP000277928"/>
    </source>
</evidence>
<evidence type="ECO:0000256" key="12">
    <source>
        <dbReference type="PIRSR" id="PIRSR630616-2"/>
    </source>
</evidence>
<keyword evidence="3 15" id="KW-0808">Transferase</keyword>
<evidence type="ECO:0000256" key="15">
    <source>
        <dbReference type="RuleBase" id="RU367134"/>
    </source>
</evidence>
<dbReference type="InterPro" id="IPR030616">
    <property type="entry name" value="Aur-like"/>
</dbReference>
<dbReference type="CDD" id="cd14007">
    <property type="entry name" value="STKc_Aurora"/>
    <property type="match status" value="1"/>
</dbReference>
<dbReference type="SUPFAM" id="SSF54001">
    <property type="entry name" value="Cysteine proteinases"/>
    <property type="match status" value="1"/>
</dbReference>
<evidence type="ECO:0000256" key="1">
    <source>
        <dbReference type="ARBA" id="ARBA00004214"/>
    </source>
</evidence>
<keyword evidence="5 15" id="KW-0418">Kinase</keyword>
<keyword evidence="7" id="KW-0156">Chromatin regulator</keyword>
<dbReference type="SMART" id="SM00220">
    <property type="entry name" value="S_TKc"/>
    <property type="match status" value="1"/>
</dbReference>
<accession>A0A3P6TN78</accession>
<evidence type="ECO:0000256" key="5">
    <source>
        <dbReference type="ARBA" id="ARBA00022777"/>
    </source>
</evidence>
<dbReference type="FunFam" id="3.30.200.20:FF:000042">
    <property type="entry name" value="Aurora kinase A"/>
    <property type="match status" value="1"/>
</dbReference>
<evidence type="ECO:0000256" key="3">
    <source>
        <dbReference type="ARBA" id="ARBA00022679"/>
    </source>
</evidence>
<dbReference type="SMART" id="SM01030">
    <property type="entry name" value="BHD_1"/>
    <property type="match status" value="1"/>
</dbReference>
<feature type="compositionally biased region" description="Basic and acidic residues" evidence="16">
    <location>
        <begin position="82"/>
        <end position="101"/>
    </location>
</feature>
<evidence type="ECO:0000256" key="2">
    <source>
        <dbReference type="ARBA" id="ARBA00022527"/>
    </source>
</evidence>
<dbReference type="EC" id="2.7.11.1" evidence="15"/>
<dbReference type="InterPro" id="IPR018325">
    <property type="entry name" value="Rad4/PNGase_transGLS-fold"/>
</dbReference>
<dbReference type="InterPro" id="IPR008271">
    <property type="entry name" value="Ser/Thr_kinase_AS"/>
</dbReference>
<dbReference type="InterPro" id="IPR038765">
    <property type="entry name" value="Papain-like_cys_pep_sf"/>
</dbReference>
<dbReference type="Gene3D" id="3.90.260.10">
    <property type="entry name" value="Transglutaminase-like"/>
    <property type="match status" value="1"/>
</dbReference>
<proteinExistence type="inferred from homology"/>
<evidence type="ECO:0000256" key="10">
    <source>
        <dbReference type="ARBA" id="ARBA00048679"/>
    </source>
</evidence>
<feature type="compositionally biased region" description="Basic and acidic residues" evidence="16">
    <location>
        <begin position="110"/>
        <end position="119"/>
    </location>
</feature>
<dbReference type="Pfam" id="PF00069">
    <property type="entry name" value="Pkinase"/>
    <property type="match status" value="1"/>
</dbReference>
<feature type="binding site" evidence="12">
    <location>
        <begin position="929"/>
        <end position="930"/>
    </location>
    <ligand>
        <name>ATP</name>
        <dbReference type="ChEBI" id="CHEBI:30616"/>
    </ligand>
</feature>
<evidence type="ECO:0000256" key="6">
    <source>
        <dbReference type="ARBA" id="ARBA00022840"/>
    </source>
</evidence>
<evidence type="ECO:0000259" key="17">
    <source>
        <dbReference type="PROSITE" id="PS50011"/>
    </source>
</evidence>
<dbReference type="SUPFAM" id="SSF56112">
    <property type="entry name" value="Protein kinase-like (PK-like)"/>
    <property type="match status" value="1"/>
</dbReference>
<dbReference type="InterPro" id="IPR036985">
    <property type="entry name" value="Transglutaminase-like_sf"/>
</dbReference>
<evidence type="ECO:0000256" key="7">
    <source>
        <dbReference type="ARBA" id="ARBA00022853"/>
    </source>
</evidence>
<evidence type="ECO:0000256" key="11">
    <source>
        <dbReference type="PIRSR" id="PIRSR630616-1"/>
    </source>
</evidence>
<dbReference type="GO" id="GO:0032506">
    <property type="term" value="P:cytokinetic process"/>
    <property type="evidence" value="ECO:0007669"/>
    <property type="project" value="UniProtKB-ARBA"/>
</dbReference>
<dbReference type="Gene3D" id="1.10.510.10">
    <property type="entry name" value="Transferase(Phosphotransferase) domain 1"/>
    <property type="match status" value="1"/>
</dbReference>
<dbReference type="STRING" id="42156.A0A3P6TN78"/>
<dbReference type="InterPro" id="IPR000719">
    <property type="entry name" value="Prot_kinase_dom"/>
</dbReference>
<dbReference type="InterPro" id="IPR017441">
    <property type="entry name" value="Protein_kinase_ATP_BS"/>
</dbReference>
<dbReference type="SMART" id="SM01032">
    <property type="entry name" value="BHD_3"/>
    <property type="match status" value="1"/>
</dbReference>
<dbReference type="FunFam" id="1.10.510.10:FF:000235">
    <property type="entry name" value="Serine/threonine-protein kinase ark1"/>
    <property type="match status" value="1"/>
</dbReference>
<sequence>MSSVILRRSRRLQEKKDVELNRSLAATDFSTSSIANYTNLHDFLGTSRKDTATSLTKNTRKREGNVSTSKDQVVNPIVEQADEVKHSKQDEELKNRIDTKTAKRKRRSVKLIDRTRDTEGSTSKKKKLDKSNKCEKSKTTSGLPYDDESSSCSDDEWEDVDEFDFRNAALPPTSSIEVTIKKSKIKVKPVETVGTRRARYIKQNVNQKLRERQMNCHKMHLLCYIAHLRALMFTLLHEQDLISMCLSVIPEQLVSTACSGFDIAVAEKFLHWFKTTYQPTGKICTAKGDFSDFQLHRLEELIAGKLYGSDKDLASLVFLSLIALKQTARICLSCQPIPFKLTMRQQALQVIESLINYYGSRKLTANDYMEWPEKLEKTVEKIVLFDEKNQSENDCDSVDKMNVKRDYWVEFWNENSRCWICLDPWTGLVNKPETVETDATSPMHYVLCIDNEYGIRDVTARYASKYLMPAVRRLRANQDWWSDTLALYQSRNEMRERLEDVEIQQYLFSKPKPAAVSEYKNHPLYVLEKDLSKYETIYPENQQPVGEIKGFNIYLRSAVHRLDGAINWMKQLRSIKPNEKPYKVVQKRSSNSVSSKYGGPKTVDLYGRWQTIPYVTPKIVDGRVPRNEFGNLYVYKSSMIPDGCVHLKLNGLVAIARQLGIDCVPAVVGWNHCRGGTHPVLVLSTDFNLDGCIILKEHENKLREAWSKQHEKKKVAAKLKQTQRAIKNWRNLVKGLVILKRVRAEFASKDLRLLFLVTCTMASSSSTVLSNGDNFRQIAKKESEFLTPKSPFYDREFRLSDFEIGRPLGKGKFGNVYLARVKGINFIVALKILFKSQLIKGNVEHQLRREIEIQAHLRHPHILRMYNYFFDEKRIYLILEYAAGGELYKELQKCGHFDEERTAKLMFQMADALSYCHDKKVIHRDIKPENLLLGMFGELKIADFGWSVHAPSSRRETMCGTLDYLPPEMVRGEKHDDKVDLWSLGVLCYELLVGRPPFESKSHSETYKLIANVKYEFPSHISEGAKDLISKLLVKDPPTRLPLRDVMEHPWIRQYICNAQNV</sequence>
<dbReference type="GO" id="GO:0005524">
    <property type="term" value="F:ATP binding"/>
    <property type="evidence" value="ECO:0007669"/>
    <property type="project" value="UniProtKB-UniRule"/>
</dbReference>
<feature type="region of interest" description="Disordered" evidence="16">
    <location>
        <begin position="53"/>
        <end position="154"/>
    </location>
</feature>
<dbReference type="EMBL" id="UYRX01000631">
    <property type="protein sequence ID" value="VDK84723.1"/>
    <property type="molecule type" value="Genomic_DNA"/>
</dbReference>
<protein>
    <recommendedName>
        <fullName evidence="15">Aurora kinase</fullName>
        <ecNumber evidence="15">2.7.11.1</ecNumber>
    </recommendedName>
</protein>
<dbReference type="PROSITE" id="PS50011">
    <property type="entry name" value="PROTEIN_KINASE_DOM"/>
    <property type="match status" value="1"/>
</dbReference>